<comment type="similarity">
    <text evidence="7">Belongs to the DHHC palmitoyltransferase family.</text>
</comment>
<comment type="domain">
    <text evidence="7">The DHHC domain is required for palmitoyltransferase activity.</text>
</comment>
<dbReference type="AlphaFoldDB" id="A0A6U3R578"/>
<dbReference type="InterPro" id="IPR039859">
    <property type="entry name" value="PFA4/ZDH16/20/ERF2-like"/>
</dbReference>
<name>A0A6U3R578_9STRA</name>
<keyword evidence="5 7" id="KW-0472">Membrane</keyword>
<feature type="compositionally biased region" description="Polar residues" evidence="8">
    <location>
        <begin position="489"/>
        <end position="499"/>
    </location>
</feature>
<dbReference type="EC" id="2.3.1.225" evidence="7"/>
<keyword evidence="6 7" id="KW-0012">Acyltransferase</keyword>
<dbReference type="PROSITE" id="PS50216">
    <property type="entry name" value="DHHC"/>
    <property type="match status" value="1"/>
</dbReference>
<evidence type="ECO:0000256" key="3">
    <source>
        <dbReference type="ARBA" id="ARBA00022692"/>
    </source>
</evidence>
<keyword evidence="4 7" id="KW-1133">Transmembrane helix</keyword>
<feature type="transmembrane region" description="Helical" evidence="7">
    <location>
        <begin position="205"/>
        <end position="225"/>
    </location>
</feature>
<dbReference type="GO" id="GO:0019706">
    <property type="term" value="F:protein-cysteine S-palmitoyltransferase activity"/>
    <property type="evidence" value="ECO:0007669"/>
    <property type="project" value="UniProtKB-EC"/>
</dbReference>
<feature type="region of interest" description="Disordered" evidence="8">
    <location>
        <begin position="87"/>
        <end position="113"/>
    </location>
</feature>
<evidence type="ECO:0000256" key="8">
    <source>
        <dbReference type="SAM" id="MobiDB-lite"/>
    </source>
</evidence>
<evidence type="ECO:0000256" key="6">
    <source>
        <dbReference type="ARBA" id="ARBA00023315"/>
    </source>
</evidence>
<feature type="compositionally biased region" description="Acidic residues" evidence="8">
    <location>
        <begin position="94"/>
        <end position="113"/>
    </location>
</feature>
<dbReference type="PANTHER" id="PTHR12246">
    <property type="entry name" value="PALMITOYLTRANSFERASE ZDHHC16"/>
    <property type="match status" value="1"/>
</dbReference>
<reference evidence="10" key="1">
    <citation type="submission" date="2021-01" db="EMBL/GenBank/DDBJ databases">
        <authorList>
            <person name="Corre E."/>
            <person name="Pelletier E."/>
            <person name="Niang G."/>
            <person name="Scheremetjew M."/>
            <person name="Finn R."/>
            <person name="Kale V."/>
            <person name="Holt S."/>
            <person name="Cochrane G."/>
            <person name="Meng A."/>
            <person name="Brown T."/>
            <person name="Cohen L."/>
        </authorList>
    </citation>
    <scope>NUCLEOTIDE SEQUENCE</scope>
    <source>
        <strain evidence="10">Pop2</strain>
    </source>
</reference>
<proteinExistence type="inferred from homology"/>
<dbReference type="EMBL" id="HBGN01016756">
    <property type="protein sequence ID" value="CAD9329506.1"/>
    <property type="molecule type" value="Transcribed_RNA"/>
</dbReference>
<feature type="region of interest" description="Disordered" evidence="8">
    <location>
        <begin position="486"/>
        <end position="508"/>
    </location>
</feature>
<keyword evidence="2 7" id="KW-0808">Transferase</keyword>
<evidence type="ECO:0000256" key="4">
    <source>
        <dbReference type="ARBA" id="ARBA00022989"/>
    </source>
</evidence>
<keyword evidence="3 7" id="KW-0812">Transmembrane</keyword>
<feature type="compositionally biased region" description="Acidic residues" evidence="8">
    <location>
        <begin position="251"/>
        <end position="263"/>
    </location>
</feature>
<evidence type="ECO:0000256" key="2">
    <source>
        <dbReference type="ARBA" id="ARBA00022679"/>
    </source>
</evidence>
<sequence length="508" mass="54792">MGRAELCNSTIGTTFHAQNWLSLDPCGLVCITLSFSTHIYALYAIGVCLIQNWVASQVVFGVLYVPLSIMSLISLVQAFRTNPGAVPMGAKPLEEEESEGEEDEENQGGMVDEEEAEGSFVNDALVAGGASVGRDTAMSAGGGSKAKKKKAAAKKRGIRRCRKCNDNFKPPRAHHDSVTGRCIVKMDHYCPWVCNAVGALNHKLFVLFIFYTFLTSLTSLALLLMRFGRCGWSFSRPTMMPPSSSSPSSGNEDEDVSPTYAEGDEEEANQAILLRFLRYLGELAVTASVDSSEYDDDNGHFLGGMSSTNNNNLYQECNLFYTKRVLILCIVTILFLLFTLAMLIEQAEAISENTGKIARMQMRAGRAGNELRRVTNQFNEMFGGDSPHVALHWFVPVPPKFPDDVSRDRVLGYTWDMGCGDGPYRDPNASASSVNHAPRSLEVDKGSADDDGGTAVTTSLAESAASADGTSTVGVTGVSGVVVGDDESSLSTIGLTRSDSNVKKRKGA</sequence>
<feature type="transmembrane region" description="Helical" evidence="7">
    <location>
        <begin position="58"/>
        <end position="79"/>
    </location>
</feature>
<dbReference type="GO" id="GO:0016020">
    <property type="term" value="C:membrane"/>
    <property type="evidence" value="ECO:0007669"/>
    <property type="project" value="UniProtKB-SubCell"/>
</dbReference>
<evidence type="ECO:0000256" key="5">
    <source>
        <dbReference type="ARBA" id="ARBA00023136"/>
    </source>
</evidence>
<protein>
    <recommendedName>
        <fullName evidence="7">Palmitoyltransferase</fullName>
        <ecNumber evidence="7">2.3.1.225</ecNumber>
    </recommendedName>
</protein>
<evidence type="ECO:0000259" key="9">
    <source>
        <dbReference type="Pfam" id="PF01529"/>
    </source>
</evidence>
<feature type="transmembrane region" description="Helical" evidence="7">
    <location>
        <begin position="325"/>
        <end position="344"/>
    </location>
</feature>
<comment type="catalytic activity">
    <reaction evidence="7">
        <text>L-cysteinyl-[protein] + hexadecanoyl-CoA = S-hexadecanoyl-L-cysteinyl-[protein] + CoA</text>
        <dbReference type="Rhea" id="RHEA:36683"/>
        <dbReference type="Rhea" id="RHEA-COMP:10131"/>
        <dbReference type="Rhea" id="RHEA-COMP:11032"/>
        <dbReference type="ChEBI" id="CHEBI:29950"/>
        <dbReference type="ChEBI" id="CHEBI:57287"/>
        <dbReference type="ChEBI" id="CHEBI:57379"/>
        <dbReference type="ChEBI" id="CHEBI:74151"/>
        <dbReference type="EC" id="2.3.1.225"/>
    </reaction>
</comment>
<feature type="domain" description="Palmitoyltransferase DHHC" evidence="9">
    <location>
        <begin position="159"/>
        <end position="228"/>
    </location>
</feature>
<accession>A0A6U3R578</accession>
<gene>
    <name evidence="10" type="ORF">DBRI1063_LOCUS10796</name>
</gene>
<feature type="transmembrane region" description="Helical" evidence="7">
    <location>
        <begin position="20"/>
        <end position="46"/>
    </location>
</feature>
<evidence type="ECO:0000313" key="10">
    <source>
        <dbReference type="EMBL" id="CAD9329506.1"/>
    </source>
</evidence>
<organism evidence="10">
    <name type="scientific">Ditylum brightwellii</name>
    <dbReference type="NCBI Taxonomy" id="49249"/>
    <lineage>
        <taxon>Eukaryota</taxon>
        <taxon>Sar</taxon>
        <taxon>Stramenopiles</taxon>
        <taxon>Ochrophyta</taxon>
        <taxon>Bacillariophyta</taxon>
        <taxon>Mediophyceae</taxon>
        <taxon>Lithodesmiophycidae</taxon>
        <taxon>Lithodesmiales</taxon>
        <taxon>Lithodesmiaceae</taxon>
        <taxon>Ditylum</taxon>
    </lineage>
</organism>
<comment type="subcellular location">
    <subcellularLocation>
        <location evidence="1">Membrane</location>
        <topology evidence="1">Multi-pass membrane protein</topology>
    </subcellularLocation>
</comment>
<evidence type="ECO:0000256" key="7">
    <source>
        <dbReference type="RuleBase" id="RU079119"/>
    </source>
</evidence>
<feature type="region of interest" description="Disordered" evidence="8">
    <location>
        <begin position="239"/>
        <end position="263"/>
    </location>
</feature>
<dbReference type="InterPro" id="IPR001594">
    <property type="entry name" value="Palmitoyltrfase_DHHC"/>
</dbReference>
<dbReference type="Pfam" id="PF01529">
    <property type="entry name" value="DHHC"/>
    <property type="match status" value="1"/>
</dbReference>
<evidence type="ECO:0000256" key="1">
    <source>
        <dbReference type="ARBA" id="ARBA00004141"/>
    </source>
</evidence>